<feature type="region of interest" description="Disordered" evidence="6">
    <location>
        <begin position="310"/>
        <end position="362"/>
    </location>
</feature>
<comment type="catalytic activity">
    <reaction evidence="1">
        <text>a uridine in mRNA = a pseudouridine in mRNA</text>
        <dbReference type="Rhea" id="RHEA:56644"/>
        <dbReference type="Rhea" id="RHEA-COMP:14658"/>
        <dbReference type="Rhea" id="RHEA-COMP:14659"/>
        <dbReference type="ChEBI" id="CHEBI:65314"/>
        <dbReference type="ChEBI" id="CHEBI:65315"/>
    </reaction>
</comment>
<name>A0A3N4I3K0_ASCIM</name>
<evidence type="ECO:0000313" key="9">
    <source>
        <dbReference type="Proteomes" id="UP000275078"/>
    </source>
</evidence>
<dbReference type="PANTHER" id="PTHR13767">
    <property type="entry name" value="TRNA-PSEUDOURIDINE SYNTHASE"/>
    <property type="match status" value="1"/>
</dbReference>
<feature type="region of interest" description="Disordered" evidence="6">
    <location>
        <begin position="1"/>
        <end position="90"/>
    </location>
</feature>
<gene>
    <name evidence="8" type="ORF">BJ508DRAFT_226438</name>
</gene>
<dbReference type="GO" id="GO:1990481">
    <property type="term" value="P:mRNA pseudouridine synthesis"/>
    <property type="evidence" value="ECO:0007669"/>
    <property type="project" value="TreeGrafter"/>
</dbReference>
<dbReference type="GO" id="GO:0005634">
    <property type="term" value="C:nucleus"/>
    <property type="evidence" value="ECO:0007669"/>
    <property type="project" value="TreeGrafter"/>
</dbReference>
<evidence type="ECO:0000256" key="4">
    <source>
        <dbReference type="ARBA" id="ARBA00022694"/>
    </source>
</evidence>
<dbReference type="STRING" id="1160509.A0A3N4I3K0"/>
<dbReference type="InterPro" id="IPR014780">
    <property type="entry name" value="tRNA_psdUridine_synth_TruB"/>
</dbReference>
<dbReference type="HAMAP" id="MF_01080">
    <property type="entry name" value="TruB_bact"/>
    <property type="match status" value="1"/>
</dbReference>
<protein>
    <recommendedName>
        <fullName evidence="3">tRNA pseudouridine(55) synthase</fullName>
        <ecNumber evidence="3">5.4.99.25</ecNumber>
    </recommendedName>
</protein>
<feature type="compositionally biased region" description="Basic and acidic residues" evidence="6">
    <location>
        <begin position="81"/>
        <end position="90"/>
    </location>
</feature>
<dbReference type="Pfam" id="PF01509">
    <property type="entry name" value="TruB_N"/>
    <property type="match status" value="1"/>
</dbReference>
<comment type="similarity">
    <text evidence="2">Belongs to the pseudouridine synthase TruB family.</text>
</comment>
<dbReference type="Proteomes" id="UP000275078">
    <property type="component" value="Unassembled WGS sequence"/>
</dbReference>
<dbReference type="GO" id="GO:0006400">
    <property type="term" value="P:tRNA modification"/>
    <property type="evidence" value="ECO:0007669"/>
    <property type="project" value="TreeGrafter"/>
</dbReference>
<evidence type="ECO:0000313" key="8">
    <source>
        <dbReference type="EMBL" id="RPA80705.1"/>
    </source>
</evidence>
<reference evidence="8 9" key="1">
    <citation type="journal article" date="2018" name="Nat. Ecol. Evol.">
        <title>Pezizomycetes genomes reveal the molecular basis of ectomycorrhizal truffle lifestyle.</title>
        <authorList>
            <person name="Murat C."/>
            <person name="Payen T."/>
            <person name="Noel B."/>
            <person name="Kuo A."/>
            <person name="Morin E."/>
            <person name="Chen J."/>
            <person name="Kohler A."/>
            <person name="Krizsan K."/>
            <person name="Balestrini R."/>
            <person name="Da Silva C."/>
            <person name="Montanini B."/>
            <person name="Hainaut M."/>
            <person name="Levati E."/>
            <person name="Barry K.W."/>
            <person name="Belfiori B."/>
            <person name="Cichocki N."/>
            <person name="Clum A."/>
            <person name="Dockter R.B."/>
            <person name="Fauchery L."/>
            <person name="Guy J."/>
            <person name="Iotti M."/>
            <person name="Le Tacon F."/>
            <person name="Lindquist E.A."/>
            <person name="Lipzen A."/>
            <person name="Malagnac F."/>
            <person name="Mello A."/>
            <person name="Molinier V."/>
            <person name="Miyauchi S."/>
            <person name="Poulain J."/>
            <person name="Riccioni C."/>
            <person name="Rubini A."/>
            <person name="Sitrit Y."/>
            <person name="Splivallo R."/>
            <person name="Traeger S."/>
            <person name="Wang M."/>
            <person name="Zifcakova L."/>
            <person name="Wipf D."/>
            <person name="Zambonelli A."/>
            <person name="Paolocci F."/>
            <person name="Nowrousian M."/>
            <person name="Ottonello S."/>
            <person name="Baldrian P."/>
            <person name="Spatafora J.W."/>
            <person name="Henrissat B."/>
            <person name="Nagy L.G."/>
            <person name="Aury J.M."/>
            <person name="Wincker P."/>
            <person name="Grigoriev I.V."/>
            <person name="Bonfante P."/>
            <person name="Martin F.M."/>
        </authorList>
    </citation>
    <scope>NUCLEOTIDE SEQUENCE [LARGE SCALE GENOMIC DNA]</scope>
    <source>
        <strain evidence="8 9">RN42</strain>
    </source>
</reference>
<sequence>MLRTFQQQFTRAIRTMATPPPTTAAAAADSTRRSPSPSAPKITRTDKSDAPSPSVQPEQQDVKFSLSETTKATTPPPTSPKAERAPSPEKELHLQGLFAVNKPSGITSFDVIRQLRNCMNTAPMFQPLLLHERSLRLGDVNSQRSRKAKHNKLELKMGHGGTLDPMANGVLVLGVGTGTKQLQNFLMGTKEYVAKAIFGAETDTYDAEGSIVHKSPYGHVTREKVEEVLGQFRGEIQQIPPIYSALRHNGVRFYEYARRGEKPPVEIQPRPVTCSHLELLDYTTEHDFKYPNKFLQAEEKENAEIVLKATDEHGKPVTTTEKPAETTTPAAEKTPATITADTPKESSPTSESTQFDPSSPPPVITIKMAVSSGFYVRSLIHDIGVALGTSAHMVTLTRTRQSQYEL</sequence>
<feature type="domain" description="Pseudouridine synthase II N-terminal" evidence="7">
    <location>
        <begin position="156"/>
        <end position="285"/>
    </location>
</feature>
<evidence type="ECO:0000256" key="2">
    <source>
        <dbReference type="ARBA" id="ARBA00008999"/>
    </source>
</evidence>
<feature type="compositionally biased region" description="Low complexity" evidence="6">
    <location>
        <begin position="10"/>
        <end position="40"/>
    </location>
</feature>
<dbReference type="SUPFAM" id="SSF55120">
    <property type="entry name" value="Pseudouridine synthase"/>
    <property type="match status" value="1"/>
</dbReference>
<dbReference type="InterPro" id="IPR002501">
    <property type="entry name" value="PsdUridine_synth_N"/>
</dbReference>
<feature type="non-terminal residue" evidence="8">
    <location>
        <position position="406"/>
    </location>
</feature>
<dbReference type="EMBL" id="ML119685">
    <property type="protein sequence ID" value="RPA80705.1"/>
    <property type="molecule type" value="Genomic_DNA"/>
</dbReference>
<dbReference type="PANTHER" id="PTHR13767:SF2">
    <property type="entry name" value="PSEUDOURIDYLATE SYNTHASE TRUB1"/>
    <property type="match status" value="1"/>
</dbReference>
<dbReference type="AlphaFoldDB" id="A0A3N4I3K0"/>
<evidence type="ECO:0000256" key="6">
    <source>
        <dbReference type="SAM" id="MobiDB-lite"/>
    </source>
</evidence>
<dbReference type="GO" id="GO:0160148">
    <property type="term" value="F:tRNA pseudouridine(55) synthase activity"/>
    <property type="evidence" value="ECO:0007669"/>
    <property type="project" value="UniProtKB-EC"/>
</dbReference>
<keyword evidence="4" id="KW-0819">tRNA processing</keyword>
<dbReference type="Gene3D" id="3.30.2350.10">
    <property type="entry name" value="Pseudouridine synthase"/>
    <property type="match status" value="1"/>
</dbReference>
<dbReference type="EC" id="5.4.99.25" evidence="3"/>
<keyword evidence="5" id="KW-0413">Isomerase</keyword>
<evidence type="ECO:0000256" key="3">
    <source>
        <dbReference type="ARBA" id="ARBA00012787"/>
    </source>
</evidence>
<proteinExistence type="inferred from homology"/>
<dbReference type="OrthoDB" id="9995526at2759"/>
<keyword evidence="9" id="KW-1185">Reference proteome</keyword>
<organism evidence="8 9">
    <name type="scientific">Ascobolus immersus RN42</name>
    <dbReference type="NCBI Taxonomy" id="1160509"/>
    <lineage>
        <taxon>Eukaryota</taxon>
        <taxon>Fungi</taxon>
        <taxon>Dikarya</taxon>
        <taxon>Ascomycota</taxon>
        <taxon>Pezizomycotina</taxon>
        <taxon>Pezizomycetes</taxon>
        <taxon>Pezizales</taxon>
        <taxon>Ascobolaceae</taxon>
        <taxon>Ascobolus</taxon>
    </lineage>
</organism>
<dbReference type="InterPro" id="IPR020103">
    <property type="entry name" value="PsdUridine_synth_cat_dom_sf"/>
</dbReference>
<evidence type="ECO:0000256" key="1">
    <source>
        <dbReference type="ARBA" id="ARBA00001166"/>
    </source>
</evidence>
<evidence type="ECO:0000259" key="7">
    <source>
        <dbReference type="Pfam" id="PF01509"/>
    </source>
</evidence>
<feature type="compositionally biased region" description="Low complexity" evidence="6">
    <location>
        <begin position="318"/>
        <end position="353"/>
    </location>
</feature>
<evidence type="ECO:0000256" key="5">
    <source>
        <dbReference type="ARBA" id="ARBA00023235"/>
    </source>
</evidence>
<accession>A0A3N4I3K0</accession>
<dbReference type="GO" id="GO:0003723">
    <property type="term" value="F:RNA binding"/>
    <property type="evidence" value="ECO:0007669"/>
    <property type="project" value="InterPro"/>
</dbReference>